<reference evidence="1" key="1">
    <citation type="submission" date="2023-03" db="EMBL/GenBank/DDBJ databases">
        <title>Massive genome expansion in bonnet fungi (Mycena s.s.) driven by repeated elements and novel gene families across ecological guilds.</title>
        <authorList>
            <consortium name="Lawrence Berkeley National Laboratory"/>
            <person name="Harder C.B."/>
            <person name="Miyauchi S."/>
            <person name="Viragh M."/>
            <person name="Kuo A."/>
            <person name="Thoen E."/>
            <person name="Andreopoulos B."/>
            <person name="Lu D."/>
            <person name="Skrede I."/>
            <person name="Drula E."/>
            <person name="Henrissat B."/>
            <person name="Morin E."/>
            <person name="Kohler A."/>
            <person name="Barry K."/>
            <person name="LaButti K."/>
            <person name="Morin E."/>
            <person name="Salamov A."/>
            <person name="Lipzen A."/>
            <person name="Mereny Z."/>
            <person name="Hegedus B."/>
            <person name="Baldrian P."/>
            <person name="Stursova M."/>
            <person name="Weitz H."/>
            <person name="Taylor A."/>
            <person name="Grigoriev I.V."/>
            <person name="Nagy L.G."/>
            <person name="Martin F."/>
            <person name="Kauserud H."/>
        </authorList>
    </citation>
    <scope>NUCLEOTIDE SEQUENCE</scope>
    <source>
        <strain evidence="1">CBHHK067</strain>
    </source>
</reference>
<protein>
    <submittedName>
        <fullName evidence="1">Uncharacterized protein</fullName>
    </submittedName>
</protein>
<dbReference type="AlphaFoldDB" id="A0AAD7CUB6"/>
<sequence>MNLSIMPHNLVILAKFPSLRILQIQGWGTLNSSGLDAAASGLLLLLKRYTGPISTLHIFLPLPTLMHLKTSHGYQQMFIAQLRQLPTPSNITTLSNITTPDVCFAQFEDDTVAQLASFFVCLTDFRIGIIEEPEADAFLDGINPIATSFFQTLTNAPNLPQALQSFALSWEFEYEGFEDAIPTCGKLPDVVMTRCWVAALA</sequence>
<comment type="caution">
    <text evidence="1">The sequence shown here is derived from an EMBL/GenBank/DDBJ whole genome shotgun (WGS) entry which is preliminary data.</text>
</comment>
<accession>A0AAD7CUB6</accession>
<organism evidence="1 2">
    <name type="scientific">Mycena rosella</name>
    <name type="common">Pink bonnet</name>
    <name type="synonym">Agaricus rosellus</name>
    <dbReference type="NCBI Taxonomy" id="1033263"/>
    <lineage>
        <taxon>Eukaryota</taxon>
        <taxon>Fungi</taxon>
        <taxon>Dikarya</taxon>
        <taxon>Basidiomycota</taxon>
        <taxon>Agaricomycotina</taxon>
        <taxon>Agaricomycetes</taxon>
        <taxon>Agaricomycetidae</taxon>
        <taxon>Agaricales</taxon>
        <taxon>Marasmiineae</taxon>
        <taxon>Mycenaceae</taxon>
        <taxon>Mycena</taxon>
    </lineage>
</organism>
<dbReference type="Proteomes" id="UP001221757">
    <property type="component" value="Unassembled WGS sequence"/>
</dbReference>
<gene>
    <name evidence="1" type="ORF">B0H17DRAFT_1145217</name>
</gene>
<evidence type="ECO:0000313" key="2">
    <source>
        <dbReference type="Proteomes" id="UP001221757"/>
    </source>
</evidence>
<name>A0AAD7CUB6_MYCRO</name>
<dbReference type="EMBL" id="JARKIE010000267">
    <property type="protein sequence ID" value="KAJ7659829.1"/>
    <property type="molecule type" value="Genomic_DNA"/>
</dbReference>
<evidence type="ECO:0000313" key="1">
    <source>
        <dbReference type="EMBL" id="KAJ7659829.1"/>
    </source>
</evidence>
<keyword evidence="2" id="KW-1185">Reference proteome</keyword>
<proteinExistence type="predicted"/>